<comment type="caution">
    <text evidence="9">The sequence shown here is derived from an EMBL/GenBank/DDBJ whole genome shotgun (WGS) entry which is preliminary data.</text>
</comment>
<dbReference type="SUPFAM" id="SSF88723">
    <property type="entry name" value="PIN domain-like"/>
    <property type="match status" value="1"/>
</dbReference>
<accession>A0ABT3FPK7</accession>
<dbReference type="RefSeq" id="WP_264501337.1">
    <property type="nucleotide sequence ID" value="NZ_JAPDDS010000005.1"/>
</dbReference>
<evidence type="ECO:0000256" key="5">
    <source>
        <dbReference type="ARBA" id="ARBA00022801"/>
    </source>
</evidence>
<name>A0ABT3FPK7_9BACT</name>
<evidence type="ECO:0000256" key="4">
    <source>
        <dbReference type="ARBA" id="ARBA00022723"/>
    </source>
</evidence>
<sequence length="137" mass="15319">MSYLVDTNVFSEQAKPKPDPKVIAWLRQHEGELYVSAITIGEIRRGIERLPDGKRKAQLRQWLQSLCDCMQGRILNFNVSTSHVWGQLKASWEKSGTVVSSLDSQIAATASRHSLTIVTRNTSDFAGTGIKMLNPFT</sequence>
<dbReference type="InterPro" id="IPR002716">
    <property type="entry name" value="PIN_dom"/>
</dbReference>
<keyword evidence="10" id="KW-1185">Reference proteome</keyword>
<evidence type="ECO:0000256" key="6">
    <source>
        <dbReference type="ARBA" id="ARBA00022842"/>
    </source>
</evidence>
<dbReference type="Gene3D" id="3.40.50.1010">
    <property type="entry name" value="5'-nuclease"/>
    <property type="match status" value="1"/>
</dbReference>
<dbReference type="PANTHER" id="PTHR33653:SF1">
    <property type="entry name" value="RIBONUCLEASE VAPC2"/>
    <property type="match status" value="1"/>
</dbReference>
<dbReference type="Pfam" id="PF01850">
    <property type="entry name" value="PIN"/>
    <property type="match status" value="1"/>
</dbReference>
<evidence type="ECO:0000313" key="10">
    <source>
        <dbReference type="Proteomes" id="UP001207930"/>
    </source>
</evidence>
<organism evidence="9 10">
    <name type="scientific">Luteolibacter flavescens</name>
    <dbReference type="NCBI Taxonomy" id="1859460"/>
    <lineage>
        <taxon>Bacteria</taxon>
        <taxon>Pseudomonadati</taxon>
        <taxon>Verrucomicrobiota</taxon>
        <taxon>Verrucomicrobiia</taxon>
        <taxon>Verrucomicrobiales</taxon>
        <taxon>Verrucomicrobiaceae</taxon>
        <taxon>Luteolibacter</taxon>
    </lineage>
</organism>
<evidence type="ECO:0000256" key="7">
    <source>
        <dbReference type="ARBA" id="ARBA00038093"/>
    </source>
</evidence>
<dbReference type="InterPro" id="IPR029060">
    <property type="entry name" value="PIN-like_dom_sf"/>
</dbReference>
<keyword evidence="4" id="KW-0479">Metal-binding</keyword>
<keyword evidence="3" id="KW-0540">Nuclease</keyword>
<reference evidence="9 10" key="1">
    <citation type="submission" date="2022-10" db="EMBL/GenBank/DDBJ databases">
        <title>Luteolibacter flavescens strain MCCC 1K03193, whole genome shotgun sequencing project.</title>
        <authorList>
            <person name="Zhao G."/>
            <person name="Shen L."/>
        </authorList>
    </citation>
    <scope>NUCLEOTIDE SEQUENCE [LARGE SCALE GENOMIC DNA]</scope>
    <source>
        <strain evidence="9 10">MCCC 1K03193</strain>
    </source>
</reference>
<proteinExistence type="inferred from homology"/>
<evidence type="ECO:0000313" key="9">
    <source>
        <dbReference type="EMBL" id="MCW1885382.1"/>
    </source>
</evidence>
<dbReference type="PANTHER" id="PTHR33653">
    <property type="entry name" value="RIBONUCLEASE VAPC2"/>
    <property type="match status" value="1"/>
</dbReference>
<dbReference type="InterPro" id="IPR050556">
    <property type="entry name" value="Type_II_TA_system_RNase"/>
</dbReference>
<comment type="cofactor">
    <cofactor evidence="1">
        <name>Mg(2+)</name>
        <dbReference type="ChEBI" id="CHEBI:18420"/>
    </cofactor>
</comment>
<keyword evidence="6" id="KW-0460">Magnesium</keyword>
<evidence type="ECO:0000256" key="1">
    <source>
        <dbReference type="ARBA" id="ARBA00001946"/>
    </source>
</evidence>
<comment type="similarity">
    <text evidence="7">Belongs to the PINc/VapC protein family.</text>
</comment>
<evidence type="ECO:0000256" key="2">
    <source>
        <dbReference type="ARBA" id="ARBA00022649"/>
    </source>
</evidence>
<evidence type="ECO:0000259" key="8">
    <source>
        <dbReference type="Pfam" id="PF01850"/>
    </source>
</evidence>
<dbReference type="Proteomes" id="UP001207930">
    <property type="component" value="Unassembled WGS sequence"/>
</dbReference>
<evidence type="ECO:0000256" key="3">
    <source>
        <dbReference type="ARBA" id="ARBA00022722"/>
    </source>
</evidence>
<keyword evidence="2" id="KW-1277">Toxin-antitoxin system</keyword>
<protein>
    <submittedName>
        <fullName evidence="9">Type II toxin-antitoxin system VapC family toxin</fullName>
    </submittedName>
</protein>
<dbReference type="CDD" id="cd18746">
    <property type="entry name" value="PIN_VapC4-5_FitB-like"/>
    <property type="match status" value="1"/>
</dbReference>
<keyword evidence="5" id="KW-0378">Hydrolase</keyword>
<feature type="domain" description="PIN" evidence="8">
    <location>
        <begin position="3"/>
        <end position="123"/>
    </location>
</feature>
<gene>
    <name evidence="9" type="ORF">OKA04_11640</name>
</gene>
<dbReference type="EMBL" id="JAPDDS010000005">
    <property type="protein sequence ID" value="MCW1885382.1"/>
    <property type="molecule type" value="Genomic_DNA"/>
</dbReference>